<keyword evidence="7" id="KW-1185">Reference proteome</keyword>
<dbReference type="Proteomes" id="UP001642483">
    <property type="component" value="Unassembled WGS sequence"/>
</dbReference>
<proteinExistence type="predicted"/>
<name>A0ABP0FBQ8_CLALP</name>
<sequence>MMNTNVQPWPESCCILASGSQQFVNLTSCTNTEPPNTQHTNAKTGCVVALYRILRNYCGVIGGVSAAILVVEIFAMIPACWMFRKSDTYV</sequence>
<comment type="subcellular location">
    <subcellularLocation>
        <location evidence="1">Membrane</location>
        <topology evidence="1">Multi-pass membrane protein</topology>
    </subcellularLocation>
</comment>
<evidence type="ECO:0000256" key="1">
    <source>
        <dbReference type="ARBA" id="ARBA00004141"/>
    </source>
</evidence>
<dbReference type="InterPro" id="IPR018499">
    <property type="entry name" value="Tetraspanin/Peripherin"/>
</dbReference>
<evidence type="ECO:0000313" key="7">
    <source>
        <dbReference type="Proteomes" id="UP001642483"/>
    </source>
</evidence>
<evidence type="ECO:0000256" key="4">
    <source>
        <dbReference type="ARBA" id="ARBA00023136"/>
    </source>
</evidence>
<gene>
    <name evidence="6" type="ORF">CVLEPA_LOCUS5424</name>
</gene>
<evidence type="ECO:0000256" key="2">
    <source>
        <dbReference type="ARBA" id="ARBA00022692"/>
    </source>
</evidence>
<organism evidence="6 7">
    <name type="scientific">Clavelina lepadiformis</name>
    <name type="common">Light-bulb sea squirt</name>
    <name type="synonym">Ascidia lepadiformis</name>
    <dbReference type="NCBI Taxonomy" id="159417"/>
    <lineage>
        <taxon>Eukaryota</taxon>
        <taxon>Metazoa</taxon>
        <taxon>Chordata</taxon>
        <taxon>Tunicata</taxon>
        <taxon>Ascidiacea</taxon>
        <taxon>Aplousobranchia</taxon>
        <taxon>Clavelinidae</taxon>
        <taxon>Clavelina</taxon>
    </lineage>
</organism>
<evidence type="ECO:0000256" key="5">
    <source>
        <dbReference type="SAM" id="Phobius"/>
    </source>
</evidence>
<comment type="caution">
    <text evidence="6">The sequence shown here is derived from an EMBL/GenBank/DDBJ whole genome shotgun (WGS) entry which is preliminary data.</text>
</comment>
<feature type="transmembrane region" description="Helical" evidence="5">
    <location>
        <begin position="60"/>
        <end position="83"/>
    </location>
</feature>
<reference evidence="6 7" key="1">
    <citation type="submission" date="2024-02" db="EMBL/GenBank/DDBJ databases">
        <authorList>
            <person name="Daric V."/>
            <person name="Darras S."/>
        </authorList>
    </citation>
    <scope>NUCLEOTIDE SEQUENCE [LARGE SCALE GENOMIC DNA]</scope>
</reference>
<evidence type="ECO:0000313" key="6">
    <source>
        <dbReference type="EMBL" id="CAK8675900.1"/>
    </source>
</evidence>
<accession>A0ABP0FBQ8</accession>
<keyword evidence="4 5" id="KW-0472">Membrane</keyword>
<protein>
    <submittedName>
        <fullName evidence="6">Uncharacterized protein</fullName>
    </submittedName>
</protein>
<dbReference type="EMBL" id="CAWYQH010000024">
    <property type="protein sequence ID" value="CAK8675900.1"/>
    <property type="molecule type" value="Genomic_DNA"/>
</dbReference>
<evidence type="ECO:0000256" key="3">
    <source>
        <dbReference type="ARBA" id="ARBA00022989"/>
    </source>
</evidence>
<dbReference type="Pfam" id="PF00335">
    <property type="entry name" value="Tetraspanin"/>
    <property type="match status" value="1"/>
</dbReference>
<keyword evidence="3 5" id="KW-1133">Transmembrane helix</keyword>
<keyword evidence="2 5" id="KW-0812">Transmembrane</keyword>